<feature type="transmembrane region" description="Helical" evidence="1">
    <location>
        <begin position="79"/>
        <end position="98"/>
    </location>
</feature>
<dbReference type="InterPro" id="IPR010387">
    <property type="entry name" value="QueT"/>
</dbReference>
<keyword evidence="1" id="KW-0472">Membrane</keyword>
<feature type="transmembrane region" description="Helical" evidence="1">
    <location>
        <begin position="110"/>
        <end position="132"/>
    </location>
</feature>
<dbReference type="Proteomes" id="UP000604730">
    <property type="component" value="Unassembled WGS sequence"/>
</dbReference>
<dbReference type="PANTHER" id="PTHR40044:SF1">
    <property type="entry name" value="INTEGRAL MEMBRANE PROTEIN"/>
    <property type="match status" value="1"/>
</dbReference>
<feature type="transmembrane region" description="Helical" evidence="1">
    <location>
        <begin position="12"/>
        <end position="34"/>
    </location>
</feature>
<dbReference type="EMBL" id="JAEPRJ010000001">
    <property type="protein sequence ID" value="MBK5896543.1"/>
    <property type="molecule type" value="Genomic_DNA"/>
</dbReference>
<reference evidence="2 3" key="1">
    <citation type="submission" date="2021-01" db="EMBL/GenBank/DDBJ databases">
        <title>Isolation and description of Catonella massiliensis sp. nov., a novel Catonella species, isolated from a stable periodontitis subject.</title>
        <authorList>
            <person name="Antezack A."/>
            <person name="Boxberger M."/>
            <person name="La Scola B."/>
            <person name="Monnet-Corti V."/>
        </authorList>
    </citation>
    <scope>NUCLEOTIDE SEQUENCE [LARGE SCALE GENOMIC DNA]</scope>
    <source>
        <strain evidence="2 3">Marseille-Q4567</strain>
    </source>
</reference>
<keyword evidence="1" id="KW-0812">Transmembrane</keyword>
<keyword evidence="1" id="KW-1133">Transmembrane helix</keyword>
<protein>
    <submittedName>
        <fullName evidence="2">QueT transporter family protein</fullName>
    </submittedName>
</protein>
<feature type="transmembrane region" description="Helical" evidence="1">
    <location>
        <begin position="138"/>
        <end position="165"/>
    </location>
</feature>
<organism evidence="2 3">
    <name type="scientific">Catonella massiliensis</name>
    <dbReference type="NCBI Taxonomy" id="2799636"/>
    <lineage>
        <taxon>Bacteria</taxon>
        <taxon>Bacillati</taxon>
        <taxon>Bacillota</taxon>
        <taxon>Clostridia</taxon>
        <taxon>Lachnospirales</taxon>
        <taxon>Lachnospiraceae</taxon>
        <taxon>Catonella</taxon>
    </lineage>
</organism>
<comment type="caution">
    <text evidence="2">The sequence shown here is derived from an EMBL/GenBank/DDBJ whole genome shotgun (WGS) entry which is preliminary data.</text>
</comment>
<dbReference type="PANTHER" id="PTHR40044">
    <property type="entry name" value="INTEGRAL MEMBRANE PROTEIN-RELATED"/>
    <property type="match status" value="1"/>
</dbReference>
<evidence type="ECO:0000313" key="2">
    <source>
        <dbReference type="EMBL" id="MBK5896543.1"/>
    </source>
</evidence>
<dbReference type="Pfam" id="PF06177">
    <property type="entry name" value="QueT"/>
    <property type="match status" value="1"/>
</dbReference>
<evidence type="ECO:0000313" key="3">
    <source>
        <dbReference type="Proteomes" id="UP000604730"/>
    </source>
</evidence>
<accession>A0ABS1IYY6</accession>
<gene>
    <name evidence="2" type="ORF">JJN12_01915</name>
</gene>
<keyword evidence="3" id="KW-1185">Reference proteome</keyword>
<name>A0ABS1IYY6_9FIRM</name>
<feature type="transmembrane region" description="Helical" evidence="1">
    <location>
        <begin position="46"/>
        <end position="73"/>
    </location>
</feature>
<dbReference type="PIRSF" id="PIRSF031501">
    <property type="entry name" value="QueT"/>
    <property type="match status" value="1"/>
</dbReference>
<sequence length="174" mass="18568">MRVQGMSRTLVITQAAIIAALYTVLTIFAASLNLASGAIQVRFSEVLTILPFFSFAGVPGVTIGCLVSNIVIGSDIFDIIFGTLATFIGAVGTWYIGILFKKTGKNFLKFLSPLPPIIANTIIVPFVLAYAYHVPDGIPFLMLTVGAGEVISCGILGLIVLTALFPIRDKVFRV</sequence>
<proteinExistence type="predicted"/>
<evidence type="ECO:0000256" key="1">
    <source>
        <dbReference type="SAM" id="Phobius"/>
    </source>
</evidence>